<keyword evidence="1" id="KW-0547">Nucleotide-binding</keyword>
<evidence type="ECO:0000313" key="4">
    <source>
        <dbReference type="Proteomes" id="UP000192907"/>
    </source>
</evidence>
<dbReference type="OrthoDB" id="5288085at2"/>
<dbReference type="GO" id="GO:0005524">
    <property type="term" value="F:ATP binding"/>
    <property type="evidence" value="ECO:0007669"/>
    <property type="project" value="UniProtKB-KW"/>
</dbReference>
<dbReference type="SUPFAM" id="SSF53067">
    <property type="entry name" value="Actin-like ATPase domain"/>
    <property type="match status" value="2"/>
</dbReference>
<dbReference type="STRING" id="1513793.SAMN06296036_103322"/>
<dbReference type="InterPro" id="IPR043129">
    <property type="entry name" value="ATPase_NBD"/>
</dbReference>
<sequence length="425" mass="47575">MTKPTFYAIDYGTSNSLLCGASQDGIFTDVVLDKSAPDPTILKSILFSTDSDHWVFGAEAIEQYIDQPGSGRVFKSLKRFLPDPTFKGTRVFSEFLSVPDLIAKQLRCMRERANDYFDADVRSVVMGCPAVFSQDAESNQCAFDRLEVASRAAGFDHIEFCPEPIAAAYKFRHQLDSEKIVAVADFGGGTSDFTILKMGRKEFKPDDVLALGGLSIAGDKYDGAIMKDIISPHFGSLITYRRPMSKNNMSFPKGLIRKLCSPADMLMLNRGDVLDYLRDAQRYITKDEDAYKIDQLLTLIEERQGFSLFKKIEESKIELSDQRESQFSYQYPMIDVEETIRQQDFYSASSQFTEDILACLDKTLNQAGLSSNDIDIVCLTGGTANIPTIKQGLVNRFQDRLALSEQFHSVVHGLADRAQMLAREA</sequence>
<evidence type="ECO:0000256" key="1">
    <source>
        <dbReference type="ARBA" id="ARBA00022741"/>
    </source>
</evidence>
<dbReference type="AlphaFoldDB" id="A0A1Y6BCW2"/>
<reference evidence="4" key="1">
    <citation type="submission" date="2017-04" db="EMBL/GenBank/DDBJ databases">
        <authorList>
            <person name="Varghese N."/>
            <person name="Submissions S."/>
        </authorList>
    </citation>
    <scope>NUCLEOTIDE SEQUENCE [LARGE SCALE GENOMIC DNA]</scope>
    <source>
        <strain evidence="4">RKEM611</strain>
    </source>
</reference>
<name>A0A1Y6BCW2_9BACT</name>
<dbReference type="GO" id="GO:0140662">
    <property type="term" value="F:ATP-dependent protein folding chaperone"/>
    <property type="evidence" value="ECO:0007669"/>
    <property type="project" value="InterPro"/>
</dbReference>
<accession>A0A1Y6BCW2</accession>
<proteinExistence type="predicted"/>
<keyword evidence="2" id="KW-0067">ATP-binding</keyword>
<evidence type="ECO:0000256" key="2">
    <source>
        <dbReference type="ARBA" id="ARBA00022840"/>
    </source>
</evidence>
<gene>
    <name evidence="3" type="ORF">SAMN06296036_103322</name>
</gene>
<dbReference type="Gene3D" id="3.30.420.40">
    <property type="match status" value="3"/>
</dbReference>
<dbReference type="PANTHER" id="PTHR19375">
    <property type="entry name" value="HEAT SHOCK PROTEIN 70KDA"/>
    <property type="match status" value="1"/>
</dbReference>
<dbReference type="RefSeq" id="WP_132315785.1">
    <property type="nucleotide sequence ID" value="NZ_FWZT01000003.1"/>
</dbReference>
<dbReference type="Pfam" id="PF00012">
    <property type="entry name" value="HSP70"/>
    <property type="match status" value="2"/>
</dbReference>
<keyword evidence="4" id="KW-1185">Reference proteome</keyword>
<organism evidence="3 4">
    <name type="scientific">Pseudobacteriovorax antillogorgiicola</name>
    <dbReference type="NCBI Taxonomy" id="1513793"/>
    <lineage>
        <taxon>Bacteria</taxon>
        <taxon>Pseudomonadati</taxon>
        <taxon>Bdellovibrionota</taxon>
        <taxon>Oligoflexia</taxon>
        <taxon>Oligoflexales</taxon>
        <taxon>Pseudobacteriovoracaceae</taxon>
        <taxon>Pseudobacteriovorax</taxon>
    </lineage>
</organism>
<dbReference type="EMBL" id="FWZT01000003">
    <property type="protein sequence ID" value="SMF03215.1"/>
    <property type="molecule type" value="Genomic_DNA"/>
</dbReference>
<evidence type="ECO:0000313" key="3">
    <source>
        <dbReference type="EMBL" id="SMF03215.1"/>
    </source>
</evidence>
<dbReference type="InterPro" id="IPR013126">
    <property type="entry name" value="Hsp_70_fam"/>
</dbReference>
<dbReference type="Gene3D" id="3.90.640.10">
    <property type="entry name" value="Actin, Chain A, domain 4"/>
    <property type="match status" value="2"/>
</dbReference>
<protein>
    <submittedName>
        <fullName evidence="3">Hypothetical chaperone protein</fullName>
    </submittedName>
</protein>
<dbReference type="Proteomes" id="UP000192907">
    <property type="component" value="Unassembled WGS sequence"/>
</dbReference>